<evidence type="ECO:0000256" key="1">
    <source>
        <dbReference type="SAM" id="SignalP"/>
    </source>
</evidence>
<gene>
    <name evidence="2" type="ORF">CMC5_031890</name>
</gene>
<keyword evidence="3" id="KW-1185">Reference proteome</keyword>
<name>A0A0K1EEP1_CHOCO</name>
<feature type="signal peptide" evidence="1">
    <location>
        <begin position="1"/>
        <end position="21"/>
    </location>
</feature>
<reference evidence="2 3" key="1">
    <citation type="submission" date="2015-07" db="EMBL/GenBank/DDBJ databases">
        <title>Genome analysis of myxobacterium Chondromyces crocatus Cm c5 reveals a high potential for natural compound synthesis and the genetic basis for the loss of fruiting body formation.</title>
        <authorList>
            <person name="Zaburannyi N."/>
            <person name="Bunk B."/>
            <person name="Maier J."/>
            <person name="Overmann J."/>
            <person name="Mueller R."/>
        </authorList>
    </citation>
    <scope>NUCLEOTIDE SEQUENCE [LARGE SCALE GENOMIC DNA]</scope>
    <source>
        <strain evidence="2 3">Cm c5</strain>
    </source>
</reference>
<keyword evidence="1" id="KW-0732">Signal</keyword>
<dbReference type="OrthoDB" id="5513129at2"/>
<proteinExistence type="predicted"/>
<organism evidence="2 3">
    <name type="scientific">Chondromyces crocatus</name>
    <dbReference type="NCBI Taxonomy" id="52"/>
    <lineage>
        <taxon>Bacteria</taxon>
        <taxon>Pseudomonadati</taxon>
        <taxon>Myxococcota</taxon>
        <taxon>Polyangia</taxon>
        <taxon>Polyangiales</taxon>
        <taxon>Polyangiaceae</taxon>
        <taxon>Chondromyces</taxon>
    </lineage>
</organism>
<dbReference type="RefSeq" id="WP_050431193.1">
    <property type="nucleotide sequence ID" value="NZ_CP012159.1"/>
</dbReference>
<accession>A0A0K1EEP1</accession>
<dbReference type="KEGG" id="ccro:CMC5_031890"/>
<protein>
    <recommendedName>
        <fullName evidence="4">Secreted protein</fullName>
    </recommendedName>
</protein>
<dbReference type="AlphaFoldDB" id="A0A0K1EEP1"/>
<evidence type="ECO:0000313" key="3">
    <source>
        <dbReference type="Proteomes" id="UP000067626"/>
    </source>
</evidence>
<dbReference type="EMBL" id="CP012159">
    <property type="protein sequence ID" value="AKT39043.1"/>
    <property type="molecule type" value="Genomic_DNA"/>
</dbReference>
<dbReference type="Proteomes" id="UP000067626">
    <property type="component" value="Chromosome"/>
</dbReference>
<evidence type="ECO:0000313" key="2">
    <source>
        <dbReference type="EMBL" id="AKT39043.1"/>
    </source>
</evidence>
<dbReference type="STRING" id="52.CMC5_031890"/>
<feature type="chain" id="PRO_5005459352" description="Secreted protein" evidence="1">
    <location>
        <begin position="22"/>
        <end position="216"/>
    </location>
</feature>
<sequence length="216" mass="22909">MKLLIAPAVLAASLFTTAAFATAPAPAPASAPAPAPAPATTSRSDGWPHAELSAIPLFAFGVLPGPSLGVAPYVGFRWPEVSFALEARTLFSIDREAVLARHPIDAGIVMAVPTVCGHRGRWFLCTSLGIGELRARGDGRVVVETQDPWLVSVGLRTGIDVTLARRLVLRGIAEVAWLAGQPEVWIDQKRQWEMEPIGLVFGLGLIVPVGGTLPRR</sequence>
<evidence type="ECO:0008006" key="4">
    <source>
        <dbReference type="Google" id="ProtNLM"/>
    </source>
</evidence>